<evidence type="ECO:0000313" key="3">
    <source>
        <dbReference type="Proteomes" id="UP000499080"/>
    </source>
</evidence>
<accession>A0A4Y2N7B7</accession>
<gene>
    <name evidence="2" type="ORF">AVEN_19317_1</name>
</gene>
<protein>
    <submittedName>
        <fullName evidence="2">Uncharacterized protein</fullName>
    </submittedName>
</protein>
<comment type="caution">
    <text evidence="2">The sequence shown here is derived from an EMBL/GenBank/DDBJ whole genome shotgun (WGS) entry which is preliminary data.</text>
</comment>
<reference evidence="2 3" key="1">
    <citation type="journal article" date="2019" name="Sci. Rep.">
        <title>Orb-weaving spider Araneus ventricosus genome elucidates the spidroin gene catalogue.</title>
        <authorList>
            <person name="Kono N."/>
            <person name="Nakamura H."/>
            <person name="Ohtoshi R."/>
            <person name="Moran D.A.P."/>
            <person name="Shinohara A."/>
            <person name="Yoshida Y."/>
            <person name="Fujiwara M."/>
            <person name="Mori M."/>
            <person name="Tomita M."/>
            <person name="Arakawa K."/>
        </authorList>
    </citation>
    <scope>NUCLEOTIDE SEQUENCE [LARGE SCALE GENOMIC DNA]</scope>
</reference>
<dbReference type="AlphaFoldDB" id="A0A4Y2N7B7"/>
<organism evidence="2 3">
    <name type="scientific">Araneus ventricosus</name>
    <name type="common">Orbweaver spider</name>
    <name type="synonym">Epeira ventricosa</name>
    <dbReference type="NCBI Taxonomy" id="182803"/>
    <lineage>
        <taxon>Eukaryota</taxon>
        <taxon>Metazoa</taxon>
        <taxon>Ecdysozoa</taxon>
        <taxon>Arthropoda</taxon>
        <taxon>Chelicerata</taxon>
        <taxon>Arachnida</taxon>
        <taxon>Araneae</taxon>
        <taxon>Araneomorphae</taxon>
        <taxon>Entelegynae</taxon>
        <taxon>Araneoidea</taxon>
        <taxon>Araneidae</taxon>
        <taxon>Araneus</taxon>
    </lineage>
</organism>
<feature type="region of interest" description="Disordered" evidence="1">
    <location>
        <begin position="114"/>
        <end position="133"/>
    </location>
</feature>
<name>A0A4Y2N7B7_ARAVE</name>
<evidence type="ECO:0000256" key="1">
    <source>
        <dbReference type="SAM" id="MobiDB-lite"/>
    </source>
</evidence>
<sequence>MALKDESFPTSSNCVPSNLTIISEAIPPICSAFGTKTSSVQELNFLCPISDSGISATSLSPESACIFQQPLVQNVRQEAYFANSNGNPKCAAFYPDSIEFLSYNPSAVNSAVPHNEMTQKTKCGPNRKRKTIR</sequence>
<evidence type="ECO:0000313" key="2">
    <source>
        <dbReference type="EMBL" id="GBN34569.1"/>
    </source>
</evidence>
<dbReference type="EMBL" id="BGPR01008561">
    <property type="protein sequence ID" value="GBN34569.1"/>
    <property type="molecule type" value="Genomic_DNA"/>
</dbReference>
<keyword evidence="3" id="KW-1185">Reference proteome</keyword>
<dbReference type="Proteomes" id="UP000499080">
    <property type="component" value="Unassembled WGS sequence"/>
</dbReference>
<proteinExistence type="predicted"/>